<feature type="region of interest" description="Disordered" evidence="5">
    <location>
        <begin position="413"/>
        <end position="473"/>
    </location>
</feature>
<organism evidence="8">
    <name type="scientific">Phaeomonas parva</name>
    <dbReference type="NCBI Taxonomy" id="124430"/>
    <lineage>
        <taxon>Eukaryota</taxon>
        <taxon>Sar</taxon>
        <taxon>Stramenopiles</taxon>
        <taxon>Ochrophyta</taxon>
        <taxon>Pinguiophyceae</taxon>
        <taxon>Pinguiochrysidales</taxon>
        <taxon>Pinguiochrysidaceae</taxon>
        <taxon>Phaeomonas</taxon>
    </lineage>
</organism>
<keyword evidence="2 6" id="KW-0812">Transmembrane</keyword>
<evidence type="ECO:0000256" key="6">
    <source>
        <dbReference type="SAM" id="Phobius"/>
    </source>
</evidence>
<feature type="compositionally biased region" description="Basic and acidic residues" evidence="5">
    <location>
        <begin position="413"/>
        <end position="424"/>
    </location>
</feature>
<feature type="transmembrane region" description="Helical" evidence="6">
    <location>
        <begin position="386"/>
        <end position="405"/>
    </location>
</feature>
<comment type="subcellular location">
    <subcellularLocation>
        <location evidence="1">Membrane</location>
        <topology evidence="1">Multi-pass membrane protein</topology>
    </subcellularLocation>
</comment>
<feature type="transmembrane region" description="Helical" evidence="6">
    <location>
        <begin position="166"/>
        <end position="185"/>
    </location>
</feature>
<feature type="compositionally biased region" description="Basic residues" evidence="5">
    <location>
        <begin position="463"/>
        <end position="473"/>
    </location>
</feature>
<feature type="transmembrane region" description="Helical" evidence="6">
    <location>
        <begin position="12"/>
        <end position="32"/>
    </location>
</feature>
<evidence type="ECO:0000256" key="3">
    <source>
        <dbReference type="ARBA" id="ARBA00022989"/>
    </source>
</evidence>
<dbReference type="EMBL" id="HBGJ01006739">
    <property type="protein sequence ID" value="CAD9245841.1"/>
    <property type="molecule type" value="Transcribed_RNA"/>
</dbReference>
<evidence type="ECO:0000256" key="4">
    <source>
        <dbReference type="ARBA" id="ARBA00023136"/>
    </source>
</evidence>
<feature type="transmembrane region" description="Helical" evidence="6">
    <location>
        <begin position="359"/>
        <end position="380"/>
    </location>
</feature>
<keyword evidence="4 6" id="KW-0472">Membrane</keyword>
<proteinExistence type="predicted"/>
<evidence type="ECO:0000256" key="2">
    <source>
        <dbReference type="ARBA" id="ARBA00022692"/>
    </source>
</evidence>
<reference evidence="8" key="1">
    <citation type="submission" date="2021-01" db="EMBL/GenBank/DDBJ databases">
        <authorList>
            <person name="Corre E."/>
            <person name="Pelletier E."/>
            <person name="Niang G."/>
            <person name="Scheremetjew M."/>
            <person name="Finn R."/>
            <person name="Kale V."/>
            <person name="Holt S."/>
            <person name="Cochrane G."/>
            <person name="Meng A."/>
            <person name="Brown T."/>
            <person name="Cohen L."/>
        </authorList>
    </citation>
    <scope>NUCLEOTIDE SEQUENCE</scope>
    <source>
        <strain evidence="8">CCMP2877</strain>
    </source>
</reference>
<feature type="domain" description="Sugar phosphate transporter" evidence="7">
    <location>
        <begin position="300"/>
        <end position="403"/>
    </location>
</feature>
<dbReference type="InterPro" id="IPR050186">
    <property type="entry name" value="TPT_transporter"/>
</dbReference>
<protein>
    <recommendedName>
        <fullName evidence="7">Sugar phosphate transporter domain-containing protein</fullName>
    </recommendedName>
</protein>
<feature type="region of interest" description="Disordered" evidence="5">
    <location>
        <begin position="233"/>
        <end position="260"/>
    </location>
</feature>
<name>A0A7S1TU91_9STRA</name>
<evidence type="ECO:0000256" key="1">
    <source>
        <dbReference type="ARBA" id="ARBA00004141"/>
    </source>
</evidence>
<feature type="transmembrane region" description="Helical" evidence="6">
    <location>
        <begin position="136"/>
        <end position="154"/>
    </location>
</feature>
<feature type="transmembrane region" description="Helical" evidence="6">
    <location>
        <begin position="81"/>
        <end position="102"/>
    </location>
</feature>
<dbReference type="PANTHER" id="PTHR11132">
    <property type="entry name" value="SOLUTE CARRIER FAMILY 35"/>
    <property type="match status" value="1"/>
</dbReference>
<dbReference type="AlphaFoldDB" id="A0A7S1TU91"/>
<dbReference type="Pfam" id="PF03151">
    <property type="entry name" value="TPT"/>
    <property type="match status" value="2"/>
</dbReference>
<keyword evidence="3 6" id="KW-1133">Transmembrane helix</keyword>
<feature type="domain" description="Sugar phosphate transporter" evidence="7">
    <location>
        <begin position="21"/>
        <end position="191"/>
    </location>
</feature>
<feature type="transmembrane region" description="Helical" evidence="6">
    <location>
        <begin position="328"/>
        <end position="347"/>
    </location>
</feature>
<feature type="transmembrane region" description="Helical" evidence="6">
    <location>
        <begin position="108"/>
        <end position="129"/>
    </location>
</feature>
<evidence type="ECO:0000313" key="8">
    <source>
        <dbReference type="EMBL" id="CAD9245841.1"/>
    </source>
</evidence>
<sequence length="473" mass="49946">MGIQGAAKMQQRGSLWVLLGATLAWYTVSISITFTNKWLLSSGFHVPCFMTLVHNTSMSAIAFALSCVPGFEVSPISRRQFICGILPIAFCTAFDVAASGAALDHLTVSLYTMLKGTVPAFTLFFALLFRIEHPSVLLICSILVVVLGIMMCAAGDEESPSDSNSMLGVLLALGACAAAGFRWALSQVLMKDAPPADEEEDGDAAPNGATELDGDVEMAACNENLSVLEEYGLEEEEDGGDEGPIAPGAGVRSPASDPDAWVRGAEPQLQIVHSVEADTGEAEDGDHHQSPISMIVRVAPATAVFLAPMVLIFETQKLRDMHMSADDWAETMACLGAVSILVFLLLVSEYCLVNLASSLSLSVLGILKELVTIVLAVMIFHDVLTTTNVIGFCVATLGIMTYNCHKLAKQSSRDRAAATARPEKPGTYAYTPLPASDGDDAAGAGAGAGGEGAHSPHVPRFPRSPRRRRASGS</sequence>
<evidence type="ECO:0000259" key="7">
    <source>
        <dbReference type="Pfam" id="PF03151"/>
    </source>
</evidence>
<evidence type="ECO:0000256" key="5">
    <source>
        <dbReference type="SAM" id="MobiDB-lite"/>
    </source>
</evidence>
<dbReference type="GO" id="GO:0016020">
    <property type="term" value="C:membrane"/>
    <property type="evidence" value="ECO:0007669"/>
    <property type="project" value="UniProtKB-SubCell"/>
</dbReference>
<accession>A0A7S1TU91</accession>
<feature type="transmembrane region" description="Helical" evidence="6">
    <location>
        <begin position="44"/>
        <end position="69"/>
    </location>
</feature>
<dbReference type="InterPro" id="IPR004853">
    <property type="entry name" value="Sugar_P_trans_dom"/>
</dbReference>
<gene>
    <name evidence="8" type="ORF">PPAR1163_LOCUS4193</name>
</gene>
<feature type="transmembrane region" description="Helical" evidence="6">
    <location>
        <begin position="294"/>
        <end position="313"/>
    </location>
</feature>